<evidence type="ECO:0000313" key="1">
    <source>
        <dbReference type="EMBL" id="NAS11267.1"/>
    </source>
</evidence>
<evidence type="ECO:0000313" key="2">
    <source>
        <dbReference type="Proteomes" id="UP000475249"/>
    </source>
</evidence>
<dbReference type="AlphaFoldDB" id="A0A6L9E918"/>
<comment type="caution">
    <text evidence="1">The sequence shown here is derived from an EMBL/GenBank/DDBJ whole genome shotgun (WGS) entry which is preliminary data.</text>
</comment>
<sequence>MGSEQFSPVSLMVDPFFAKATKGKELMVGVQLIAQSVRRIYDVRYVMYDIRF</sequence>
<accession>A0A6L9E918</accession>
<name>A0A6L9E918_9FLAO</name>
<dbReference type="Proteomes" id="UP000475249">
    <property type="component" value="Unassembled WGS sequence"/>
</dbReference>
<dbReference type="EMBL" id="WXYO01000002">
    <property type="protein sequence ID" value="NAS11267.1"/>
    <property type="molecule type" value="Genomic_DNA"/>
</dbReference>
<gene>
    <name evidence="1" type="ORF">GTQ38_04595</name>
</gene>
<organism evidence="1 2">
    <name type="scientific">Poritiphilus flavus</name>
    <dbReference type="NCBI Taxonomy" id="2697053"/>
    <lineage>
        <taxon>Bacteria</taxon>
        <taxon>Pseudomonadati</taxon>
        <taxon>Bacteroidota</taxon>
        <taxon>Flavobacteriia</taxon>
        <taxon>Flavobacteriales</taxon>
        <taxon>Flavobacteriaceae</taxon>
        <taxon>Poritiphilus</taxon>
    </lineage>
</organism>
<reference evidence="1 2" key="1">
    <citation type="submission" date="2020-01" db="EMBL/GenBank/DDBJ databases">
        <title>Bacteria diversity of Porities sp.</title>
        <authorList>
            <person name="Wang G."/>
        </authorList>
    </citation>
    <scope>NUCLEOTIDE SEQUENCE [LARGE SCALE GENOMIC DNA]</scope>
    <source>
        <strain evidence="1 2">R33</strain>
    </source>
</reference>
<proteinExistence type="predicted"/>
<dbReference type="RefSeq" id="WP_161434306.1">
    <property type="nucleotide sequence ID" value="NZ_WXYO01000002.1"/>
</dbReference>
<protein>
    <submittedName>
        <fullName evidence="1">Uncharacterized protein</fullName>
    </submittedName>
</protein>
<keyword evidence="2" id="KW-1185">Reference proteome</keyword>